<gene>
    <name evidence="2" type="ORF">HUE56_09095</name>
    <name evidence="3" type="ORF">SAMN02982917_3405</name>
</gene>
<evidence type="ECO:0000256" key="1">
    <source>
        <dbReference type="SAM" id="Phobius"/>
    </source>
</evidence>
<keyword evidence="1" id="KW-0812">Transmembrane</keyword>
<dbReference type="KEGG" id="aoz:HUE56_09095"/>
<dbReference type="Proteomes" id="UP000509702">
    <property type="component" value="Chromosome"/>
</dbReference>
<proteinExistence type="predicted"/>
<protein>
    <submittedName>
        <fullName evidence="3">Uncharacterized protein</fullName>
    </submittedName>
</protein>
<dbReference type="EMBL" id="FXAK01000007">
    <property type="protein sequence ID" value="SMF65441.1"/>
    <property type="molecule type" value="Genomic_DNA"/>
</dbReference>
<dbReference type="RefSeq" id="WP_085087450.1">
    <property type="nucleotide sequence ID" value="NZ_BSOV01000020.1"/>
</dbReference>
<dbReference type="AlphaFoldDB" id="A0A1X7G7J9"/>
<keyword evidence="5" id="KW-1185">Reference proteome</keyword>
<reference evidence="2 5" key="2">
    <citation type="submission" date="2020-06" db="EMBL/GenBank/DDBJ databases">
        <title>Complete genome of Azosprillum oryzae KACC14407.</title>
        <authorList>
            <person name="Kim M."/>
            <person name="Park Y.-J."/>
            <person name="Shin J.-H."/>
        </authorList>
    </citation>
    <scope>NUCLEOTIDE SEQUENCE [LARGE SCALE GENOMIC DNA]</scope>
    <source>
        <strain evidence="2 5">KACC 14407</strain>
    </source>
</reference>
<organism evidence="3 4">
    <name type="scientific">Azospirillum oryzae</name>
    <dbReference type="NCBI Taxonomy" id="286727"/>
    <lineage>
        <taxon>Bacteria</taxon>
        <taxon>Pseudomonadati</taxon>
        <taxon>Pseudomonadota</taxon>
        <taxon>Alphaproteobacteria</taxon>
        <taxon>Rhodospirillales</taxon>
        <taxon>Azospirillaceae</taxon>
        <taxon>Azospirillum</taxon>
    </lineage>
</organism>
<feature type="transmembrane region" description="Helical" evidence="1">
    <location>
        <begin position="40"/>
        <end position="59"/>
    </location>
</feature>
<name>A0A1X7G7J9_9PROT</name>
<accession>A0A1X7G7J9</accession>
<dbReference type="STRING" id="286727.SAMN02982917_3405"/>
<dbReference type="EMBL" id="CP054619">
    <property type="protein sequence ID" value="QKS50706.1"/>
    <property type="molecule type" value="Genomic_DNA"/>
</dbReference>
<evidence type="ECO:0000313" key="3">
    <source>
        <dbReference type="EMBL" id="SMF65441.1"/>
    </source>
</evidence>
<evidence type="ECO:0000313" key="5">
    <source>
        <dbReference type="Proteomes" id="UP000509702"/>
    </source>
</evidence>
<dbReference type="OrthoDB" id="123194at2"/>
<keyword evidence="1" id="KW-1133">Transmembrane helix</keyword>
<reference evidence="3 4" key="1">
    <citation type="submission" date="2017-04" db="EMBL/GenBank/DDBJ databases">
        <authorList>
            <person name="Afonso C.L."/>
            <person name="Miller P.J."/>
            <person name="Scott M.A."/>
            <person name="Spackman E."/>
            <person name="Goraichik I."/>
            <person name="Dimitrov K.M."/>
            <person name="Suarez D.L."/>
            <person name="Swayne D.E."/>
        </authorList>
    </citation>
    <scope>NUCLEOTIDE SEQUENCE [LARGE SCALE GENOMIC DNA]</scope>
    <source>
        <strain evidence="3 4">A2P</strain>
    </source>
</reference>
<keyword evidence="1" id="KW-0472">Membrane</keyword>
<evidence type="ECO:0000313" key="2">
    <source>
        <dbReference type="EMBL" id="QKS50706.1"/>
    </source>
</evidence>
<feature type="transmembrane region" description="Helical" evidence="1">
    <location>
        <begin position="12"/>
        <end position="28"/>
    </location>
</feature>
<evidence type="ECO:0000313" key="4">
    <source>
        <dbReference type="Proteomes" id="UP000192936"/>
    </source>
</evidence>
<sequence>MLQDFIDGLSQGPFLGLMLFQIAIVWPLSRILRRAGFSPLWALFSLVPLGHVVPIGVMAHSRWPVLPARQARKVKARRTA</sequence>
<dbReference type="Proteomes" id="UP000192936">
    <property type="component" value="Unassembled WGS sequence"/>
</dbReference>